<comment type="caution">
    <text evidence="1">The sequence shown here is derived from an EMBL/GenBank/DDBJ whole genome shotgun (WGS) entry which is preliminary data.</text>
</comment>
<proteinExistence type="predicted"/>
<dbReference type="AlphaFoldDB" id="A0A3S5BAP7"/>
<evidence type="ECO:0000313" key="2">
    <source>
        <dbReference type="Proteomes" id="UP000784294"/>
    </source>
</evidence>
<name>A0A3S5BAP7_9PLAT</name>
<dbReference type="Proteomes" id="UP000784294">
    <property type="component" value="Unassembled WGS sequence"/>
</dbReference>
<evidence type="ECO:0000313" key="1">
    <source>
        <dbReference type="EMBL" id="VEL38795.1"/>
    </source>
</evidence>
<keyword evidence="2" id="KW-1185">Reference proteome</keyword>
<protein>
    <submittedName>
        <fullName evidence="1">Uncharacterized protein</fullName>
    </submittedName>
</protein>
<gene>
    <name evidence="1" type="ORF">PXEA_LOCUS32235</name>
</gene>
<sequence>MFRPYLAEVRLLEENHAPLQLIQVMAYHADQLGRPLFWQQSNLKSDQNFDGELGPEPFVDEAGGLSGSRRIHETNRWFKQEEPAADWEGSHSDPGQGSIIYSIARGYDYNGSLTINPETGPDLLSQF</sequence>
<dbReference type="EMBL" id="CAAALY010259014">
    <property type="protein sequence ID" value="VEL38795.1"/>
    <property type="molecule type" value="Genomic_DNA"/>
</dbReference>
<organism evidence="1 2">
    <name type="scientific">Protopolystoma xenopodis</name>
    <dbReference type="NCBI Taxonomy" id="117903"/>
    <lineage>
        <taxon>Eukaryota</taxon>
        <taxon>Metazoa</taxon>
        <taxon>Spiralia</taxon>
        <taxon>Lophotrochozoa</taxon>
        <taxon>Platyhelminthes</taxon>
        <taxon>Monogenea</taxon>
        <taxon>Polyopisthocotylea</taxon>
        <taxon>Polystomatidea</taxon>
        <taxon>Polystomatidae</taxon>
        <taxon>Protopolystoma</taxon>
    </lineage>
</organism>
<reference evidence="1" key="1">
    <citation type="submission" date="2018-11" db="EMBL/GenBank/DDBJ databases">
        <authorList>
            <consortium name="Pathogen Informatics"/>
        </authorList>
    </citation>
    <scope>NUCLEOTIDE SEQUENCE</scope>
</reference>
<accession>A0A3S5BAP7</accession>